<evidence type="ECO:0000259" key="4">
    <source>
        <dbReference type="PROSITE" id="PS50830"/>
    </source>
</evidence>
<sequence>MIEIATWLLSFALVSAPGVKIPDSGVVVQVHSGDRFTIRSEGHFFKVRLAHIYAPHLTQPFGDRSKEFLEKMVLQHRVKIQKVINDKFNRLVVEAQLPGGLRVNDEMVAAGMAWHYRVAEKPKKYLAKLEHQAFSHKLGFWVQRNPVPPWEFARERLIPPPPVNDRQADYDRIFHYGLIGDRKTRTYKWPECHNYRKPKKPVIFPSILDAEASGFRASRDCHLSVNRNRS</sequence>
<dbReference type="GO" id="GO:0016787">
    <property type="term" value="F:hydrolase activity"/>
    <property type="evidence" value="ECO:0007669"/>
    <property type="project" value="UniProtKB-KW"/>
</dbReference>
<feature type="domain" description="TNase-like" evidence="4">
    <location>
        <begin position="21"/>
        <end position="143"/>
    </location>
</feature>
<dbReference type="EMBL" id="CP048685">
    <property type="protein sequence ID" value="QPJ62029.1"/>
    <property type="molecule type" value="Genomic_DNA"/>
</dbReference>
<keyword evidence="3" id="KW-0378">Hydrolase</keyword>
<evidence type="ECO:0000256" key="1">
    <source>
        <dbReference type="ARBA" id="ARBA00022722"/>
    </source>
</evidence>
<dbReference type="InterPro" id="IPR035437">
    <property type="entry name" value="SNase_OB-fold_sf"/>
</dbReference>
<dbReference type="Pfam" id="PF00565">
    <property type="entry name" value="SNase"/>
    <property type="match status" value="1"/>
</dbReference>
<keyword evidence="2" id="KW-0255">Endonuclease</keyword>
<proteinExistence type="predicted"/>
<gene>
    <name evidence="5" type="ORF">G3M70_09150</name>
</gene>
<dbReference type="KEGG" id="nli:G3M70_09150"/>
<dbReference type="SUPFAM" id="SSF50199">
    <property type="entry name" value="Staphylococcal nuclease"/>
    <property type="match status" value="1"/>
</dbReference>
<keyword evidence="1" id="KW-0540">Nuclease</keyword>
<dbReference type="InterPro" id="IPR035451">
    <property type="entry name" value="Ada-like_dom_sf"/>
</dbReference>
<accession>A0A7T0G054</accession>
<reference evidence="5 6" key="1">
    <citation type="submission" date="2020-02" db="EMBL/GenBank/DDBJ databases">
        <title>Genomic and physiological characterization of two novel Nitrospinaceae genera.</title>
        <authorList>
            <person name="Mueller A.J."/>
            <person name="Jung M.-Y."/>
            <person name="Strachan C.R."/>
            <person name="Herbold C.W."/>
            <person name="Kirkegaard R.H."/>
            <person name="Daims H."/>
        </authorList>
    </citation>
    <scope>NUCLEOTIDE SEQUENCE [LARGE SCALE GENOMIC DNA]</scope>
    <source>
        <strain evidence="5">EB</strain>
    </source>
</reference>
<organism evidence="5 6">
    <name type="scientific">Candidatus Nitronauta litoralis</name>
    <dbReference type="NCBI Taxonomy" id="2705533"/>
    <lineage>
        <taxon>Bacteria</taxon>
        <taxon>Pseudomonadati</taxon>
        <taxon>Nitrospinota/Tectimicrobiota group</taxon>
        <taxon>Nitrospinota</taxon>
        <taxon>Nitrospinia</taxon>
        <taxon>Nitrospinales</taxon>
        <taxon>Nitrospinaceae</taxon>
        <taxon>Candidatus Nitronauta</taxon>
    </lineage>
</organism>
<dbReference type="Proteomes" id="UP000594688">
    <property type="component" value="Chromosome"/>
</dbReference>
<dbReference type="AlphaFoldDB" id="A0A7T0G054"/>
<dbReference type="GO" id="GO:0004519">
    <property type="term" value="F:endonuclease activity"/>
    <property type="evidence" value="ECO:0007669"/>
    <property type="project" value="UniProtKB-KW"/>
</dbReference>
<dbReference type="InterPro" id="IPR016071">
    <property type="entry name" value="Staphylococal_nuclease_OB-fold"/>
</dbReference>
<dbReference type="SMART" id="SM00318">
    <property type="entry name" value="SNc"/>
    <property type="match status" value="1"/>
</dbReference>
<dbReference type="PANTHER" id="PTHR12302:SF3">
    <property type="entry name" value="SERINE_THREONINE-PROTEIN KINASE 31"/>
    <property type="match status" value="1"/>
</dbReference>
<protein>
    <recommendedName>
        <fullName evidence="4">TNase-like domain-containing protein</fullName>
    </recommendedName>
</protein>
<dbReference type="SUPFAM" id="SSF57884">
    <property type="entry name" value="Ada DNA repair protein, N-terminal domain (N-Ada 10)"/>
    <property type="match status" value="1"/>
</dbReference>
<evidence type="ECO:0000256" key="3">
    <source>
        <dbReference type="ARBA" id="ARBA00022801"/>
    </source>
</evidence>
<dbReference type="PROSITE" id="PS50830">
    <property type="entry name" value="TNASE_3"/>
    <property type="match status" value="1"/>
</dbReference>
<dbReference type="Gene3D" id="2.40.50.90">
    <property type="match status" value="1"/>
</dbReference>
<evidence type="ECO:0000256" key="2">
    <source>
        <dbReference type="ARBA" id="ARBA00022759"/>
    </source>
</evidence>
<evidence type="ECO:0000313" key="6">
    <source>
        <dbReference type="Proteomes" id="UP000594688"/>
    </source>
</evidence>
<evidence type="ECO:0000313" key="5">
    <source>
        <dbReference type="EMBL" id="QPJ62029.1"/>
    </source>
</evidence>
<dbReference type="PANTHER" id="PTHR12302">
    <property type="entry name" value="EBNA2 BINDING PROTEIN P100"/>
    <property type="match status" value="1"/>
</dbReference>
<name>A0A7T0G054_9BACT</name>